<reference evidence="1 2" key="1">
    <citation type="submission" date="2023-08" db="EMBL/GenBank/DDBJ databases">
        <title>A Necator americanus chromosomal reference genome.</title>
        <authorList>
            <person name="Ilik V."/>
            <person name="Petrzelkova K.J."/>
            <person name="Pardy F."/>
            <person name="Fuh T."/>
            <person name="Niatou-Singa F.S."/>
            <person name="Gouil Q."/>
            <person name="Baker L."/>
            <person name="Ritchie M.E."/>
            <person name="Jex A.R."/>
            <person name="Gazzola D."/>
            <person name="Li H."/>
            <person name="Toshio Fujiwara R."/>
            <person name="Zhan B."/>
            <person name="Aroian R.V."/>
            <person name="Pafco B."/>
            <person name="Schwarz E.M."/>
        </authorList>
    </citation>
    <scope>NUCLEOTIDE SEQUENCE [LARGE SCALE GENOMIC DNA]</scope>
    <source>
        <strain evidence="1 2">Aroian</strain>
        <tissue evidence="1">Whole animal</tissue>
    </source>
</reference>
<proteinExistence type="predicted"/>
<comment type="caution">
    <text evidence="1">The sequence shown here is derived from an EMBL/GenBank/DDBJ whole genome shotgun (WGS) entry which is preliminary data.</text>
</comment>
<evidence type="ECO:0000313" key="2">
    <source>
        <dbReference type="Proteomes" id="UP001303046"/>
    </source>
</evidence>
<sequence length="69" mass="7684">MQGSSSISAITPSTASLLLKERQIVDAFAPERWGLFFEELLECLSDVVVRLEVLTIQMTLEIGKKTDDL</sequence>
<dbReference type="EMBL" id="JAVFWL010000001">
    <property type="protein sequence ID" value="KAK6729716.1"/>
    <property type="molecule type" value="Genomic_DNA"/>
</dbReference>
<organism evidence="1 2">
    <name type="scientific">Necator americanus</name>
    <name type="common">Human hookworm</name>
    <dbReference type="NCBI Taxonomy" id="51031"/>
    <lineage>
        <taxon>Eukaryota</taxon>
        <taxon>Metazoa</taxon>
        <taxon>Ecdysozoa</taxon>
        <taxon>Nematoda</taxon>
        <taxon>Chromadorea</taxon>
        <taxon>Rhabditida</taxon>
        <taxon>Rhabditina</taxon>
        <taxon>Rhabditomorpha</taxon>
        <taxon>Strongyloidea</taxon>
        <taxon>Ancylostomatidae</taxon>
        <taxon>Bunostominae</taxon>
        <taxon>Necator</taxon>
    </lineage>
</organism>
<name>A0ABR1BXE0_NECAM</name>
<dbReference type="Proteomes" id="UP001303046">
    <property type="component" value="Unassembled WGS sequence"/>
</dbReference>
<protein>
    <submittedName>
        <fullName evidence="1">Uncharacterized protein</fullName>
    </submittedName>
</protein>
<gene>
    <name evidence="1" type="primary">Necator_chrI.g2773</name>
    <name evidence="1" type="ORF">RB195_006645</name>
</gene>
<keyword evidence="2" id="KW-1185">Reference proteome</keyword>
<evidence type="ECO:0000313" key="1">
    <source>
        <dbReference type="EMBL" id="KAK6729716.1"/>
    </source>
</evidence>
<accession>A0ABR1BXE0</accession>